<name>A0A382PZQ9_9ZZZZ</name>
<protein>
    <submittedName>
        <fullName evidence="2">Uncharacterized protein</fullName>
    </submittedName>
</protein>
<evidence type="ECO:0000313" key="2">
    <source>
        <dbReference type="EMBL" id="SVC78843.1"/>
    </source>
</evidence>
<organism evidence="2">
    <name type="scientific">marine metagenome</name>
    <dbReference type="NCBI Taxonomy" id="408172"/>
    <lineage>
        <taxon>unclassified sequences</taxon>
        <taxon>metagenomes</taxon>
        <taxon>ecological metagenomes</taxon>
    </lineage>
</organism>
<dbReference type="EMBL" id="UINC01110973">
    <property type="protein sequence ID" value="SVC78843.1"/>
    <property type="molecule type" value="Genomic_DNA"/>
</dbReference>
<feature type="region of interest" description="Disordered" evidence="1">
    <location>
        <begin position="1"/>
        <end position="29"/>
    </location>
</feature>
<gene>
    <name evidence="2" type="ORF">METZ01_LOCUS331697</name>
</gene>
<evidence type="ECO:0000256" key="1">
    <source>
        <dbReference type="SAM" id="MobiDB-lite"/>
    </source>
</evidence>
<accession>A0A382PZQ9</accession>
<dbReference type="AlphaFoldDB" id="A0A382PZQ9"/>
<sequence length="29" mass="3434">MPDLIQLSWEPGGHHNTLHKRWKPEAVQK</sequence>
<proteinExistence type="predicted"/>
<reference evidence="2" key="1">
    <citation type="submission" date="2018-05" db="EMBL/GenBank/DDBJ databases">
        <authorList>
            <person name="Lanie J.A."/>
            <person name="Ng W.-L."/>
            <person name="Kazmierczak K.M."/>
            <person name="Andrzejewski T.M."/>
            <person name="Davidsen T.M."/>
            <person name="Wayne K.J."/>
            <person name="Tettelin H."/>
            <person name="Glass J.I."/>
            <person name="Rusch D."/>
            <person name="Podicherti R."/>
            <person name="Tsui H.-C.T."/>
            <person name="Winkler M.E."/>
        </authorList>
    </citation>
    <scope>NUCLEOTIDE SEQUENCE</scope>
</reference>